<reference evidence="10 11" key="1">
    <citation type="submission" date="2023-07" db="EMBL/GenBank/DDBJ databases">
        <authorList>
            <person name="Girao M."/>
            <person name="Carvalho M.F."/>
        </authorList>
    </citation>
    <scope>NUCLEOTIDE SEQUENCE [LARGE SCALE GENOMIC DNA]</scope>
    <source>
        <strain evidence="10 11">66/93</strain>
    </source>
</reference>
<feature type="domain" description="Protein kinase" evidence="9">
    <location>
        <begin position="15"/>
        <end position="269"/>
    </location>
</feature>
<evidence type="ECO:0000256" key="7">
    <source>
        <dbReference type="PROSITE-ProRule" id="PRU10141"/>
    </source>
</evidence>
<evidence type="ECO:0000313" key="10">
    <source>
        <dbReference type="EMBL" id="MEE2050689.1"/>
    </source>
</evidence>
<dbReference type="InterPro" id="IPR000719">
    <property type="entry name" value="Prot_kinase_dom"/>
</dbReference>
<feature type="region of interest" description="Disordered" evidence="8">
    <location>
        <begin position="289"/>
        <end position="354"/>
    </location>
</feature>
<evidence type="ECO:0000256" key="4">
    <source>
        <dbReference type="ARBA" id="ARBA00022741"/>
    </source>
</evidence>
<evidence type="ECO:0000256" key="6">
    <source>
        <dbReference type="ARBA" id="ARBA00022840"/>
    </source>
</evidence>
<evidence type="ECO:0000256" key="2">
    <source>
        <dbReference type="ARBA" id="ARBA00022527"/>
    </source>
</evidence>
<evidence type="ECO:0000256" key="3">
    <source>
        <dbReference type="ARBA" id="ARBA00022679"/>
    </source>
</evidence>
<dbReference type="PROSITE" id="PS50011">
    <property type="entry name" value="PROTEIN_KINASE_DOM"/>
    <property type="match status" value="1"/>
</dbReference>
<comment type="caution">
    <text evidence="10">The sequence shown here is derived from an EMBL/GenBank/DDBJ whole genome shotgun (WGS) entry which is preliminary data.</text>
</comment>
<dbReference type="PROSITE" id="PS00108">
    <property type="entry name" value="PROTEIN_KINASE_ST"/>
    <property type="match status" value="1"/>
</dbReference>
<dbReference type="InterPro" id="IPR008271">
    <property type="entry name" value="Ser/Thr_kinase_AS"/>
</dbReference>
<evidence type="ECO:0000313" key="11">
    <source>
        <dbReference type="Proteomes" id="UP001348641"/>
    </source>
</evidence>
<keyword evidence="4 7" id="KW-0547">Nucleotide-binding</keyword>
<dbReference type="SMART" id="SM00220">
    <property type="entry name" value="S_TKc"/>
    <property type="match status" value="1"/>
</dbReference>
<dbReference type="CDD" id="cd14014">
    <property type="entry name" value="STKc_PknB_like"/>
    <property type="match status" value="1"/>
</dbReference>
<evidence type="ECO:0000256" key="8">
    <source>
        <dbReference type="SAM" id="MobiDB-lite"/>
    </source>
</evidence>
<dbReference type="Gene3D" id="1.10.510.10">
    <property type="entry name" value="Transferase(Phosphotransferase) domain 1"/>
    <property type="match status" value="1"/>
</dbReference>
<keyword evidence="5 10" id="KW-0418">Kinase</keyword>
<dbReference type="EC" id="2.7.11.1" evidence="1"/>
<sequence length="581" mass="60870">MGSDADPHRTLRERYRLLAEIGRGGMGRVWRAHDIRLNRAVAVKEILLAPGQDETERGRTAARARREAQAAAMGGHPNIVTVHDIVEDDGRPWIVMEFLTGRSLHALVRDEGPRDHREAAAWGLDLLSALTTAHGQGITHRDVKPENVMVTDSGRVVLTDFGIATIADTASVTQTAGVLGSPAYLAPERLGTGPASPASDLWSLGATLYHAATGVSPFRREGIPATLHAVTSVEPPDVLGRGPLGQAVRGLLVKDPARRIDADRCRELLSAESVGAVVGTGFTASAALTSSGAGPTPSGPLPASARAPLPTGFGTAPQAPPAAFAPPPAQPTRPVAPPHGPPPGPTVPMAKAPRSGGRLSWPFVVLTLGLSALVAAASLLVALDPWGGEPDPTAAASGEEQGSAADDGTADATDEPSEQEGDGEPEAGGGESVTGNGTTWTEEDQGFGIGVPDGWIRRTAGTSVFYDSPHDGSYLQVDMAEHPTDDEYQHVVGLEQGVQESGRMPGYERVRLEDATAGSGFHSVAEWEFTWNSDGQERRLLSRNIAVAPGVHYTVAWVTPAASWNDRADLRAESLDSFEPS</sequence>
<dbReference type="Pfam" id="PF00069">
    <property type="entry name" value="Pkinase"/>
    <property type="match status" value="1"/>
</dbReference>
<gene>
    <name evidence="10" type="ORF">Q8A49_09280</name>
</gene>
<dbReference type="Proteomes" id="UP001348641">
    <property type="component" value="Unassembled WGS sequence"/>
</dbReference>
<evidence type="ECO:0000256" key="5">
    <source>
        <dbReference type="ARBA" id="ARBA00022777"/>
    </source>
</evidence>
<organism evidence="10 11">
    <name type="scientific">Nocardiopsis tropica</name>
    <dbReference type="NCBI Taxonomy" id="109330"/>
    <lineage>
        <taxon>Bacteria</taxon>
        <taxon>Bacillati</taxon>
        <taxon>Actinomycetota</taxon>
        <taxon>Actinomycetes</taxon>
        <taxon>Streptosporangiales</taxon>
        <taxon>Nocardiopsidaceae</taxon>
        <taxon>Nocardiopsis</taxon>
    </lineage>
</organism>
<dbReference type="PANTHER" id="PTHR43289:SF6">
    <property type="entry name" value="SERINE_THREONINE-PROTEIN KINASE NEKL-3"/>
    <property type="match status" value="1"/>
</dbReference>
<name>A0ABU7KN34_9ACTN</name>
<dbReference type="PANTHER" id="PTHR43289">
    <property type="entry name" value="MITOGEN-ACTIVATED PROTEIN KINASE KINASE KINASE 20-RELATED"/>
    <property type="match status" value="1"/>
</dbReference>
<dbReference type="PROSITE" id="PS00107">
    <property type="entry name" value="PROTEIN_KINASE_ATP"/>
    <property type="match status" value="1"/>
</dbReference>
<accession>A0ABU7KN34</accession>
<keyword evidence="3 10" id="KW-0808">Transferase</keyword>
<evidence type="ECO:0000256" key="1">
    <source>
        <dbReference type="ARBA" id="ARBA00012513"/>
    </source>
</evidence>
<dbReference type="EMBL" id="JAUUCC010000018">
    <property type="protein sequence ID" value="MEE2050689.1"/>
    <property type="molecule type" value="Genomic_DNA"/>
</dbReference>
<dbReference type="GO" id="GO:0004674">
    <property type="term" value="F:protein serine/threonine kinase activity"/>
    <property type="evidence" value="ECO:0007669"/>
    <property type="project" value="UniProtKB-EC"/>
</dbReference>
<proteinExistence type="predicted"/>
<dbReference type="InterPro" id="IPR011009">
    <property type="entry name" value="Kinase-like_dom_sf"/>
</dbReference>
<dbReference type="SUPFAM" id="SSF56112">
    <property type="entry name" value="Protein kinase-like (PK-like)"/>
    <property type="match status" value="1"/>
</dbReference>
<evidence type="ECO:0000259" key="9">
    <source>
        <dbReference type="PROSITE" id="PS50011"/>
    </source>
</evidence>
<feature type="region of interest" description="Disordered" evidence="8">
    <location>
        <begin position="390"/>
        <end position="453"/>
    </location>
</feature>
<dbReference type="InterPro" id="IPR017441">
    <property type="entry name" value="Protein_kinase_ATP_BS"/>
</dbReference>
<keyword evidence="6 7" id="KW-0067">ATP-binding</keyword>
<feature type="compositionally biased region" description="Pro residues" evidence="8">
    <location>
        <begin position="318"/>
        <end position="346"/>
    </location>
</feature>
<protein>
    <recommendedName>
        <fullName evidence="1">non-specific serine/threonine protein kinase</fullName>
        <ecNumber evidence="1">2.7.11.1</ecNumber>
    </recommendedName>
</protein>
<dbReference type="RefSeq" id="WP_330157884.1">
    <property type="nucleotide sequence ID" value="NZ_BAAAJA010000008.1"/>
</dbReference>
<feature type="compositionally biased region" description="Acidic residues" evidence="8">
    <location>
        <begin position="408"/>
        <end position="425"/>
    </location>
</feature>
<feature type="compositionally biased region" description="Low complexity" evidence="8">
    <location>
        <begin position="394"/>
        <end position="407"/>
    </location>
</feature>
<keyword evidence="2" id="KW-0723">Serine/threonine-protein kinase</keyword>
<feature type="binding site" evidence="7">
    <location>
        <position position="44"/>
    </location>
    <ligand>
        <name>ATP</name>
        <dbReference type="ChEBI" id="CHEBI:30616"/>
    </ligand>
</feature>
<dbReference type="Gene3D" id="3.30.200.20">
    <property type="entry name" value="Phosphorylase Kinase, domain 1"/>
    <property type="match status" value="1"/>
</dbReference>